<dbReference type="AlphaFoldDB" id="A0AAI9IGE5"/>
<evidence type="ECO:0000313" key="1">
    <source>
        <dbReference type="EMBL" id="EOA05771.1"/>
    </source>
</evidence>
<proteinExistence type="predicted"/>
<organism evidence="1 2">
    <name type="scientific">Herbaspirillum frisingense GSF30</name>
    <dbReference type="NCBI Taxonomy" id="864073"/>
    <lineage>
        <taxon>Bacteria</taxon>
        <taxon>Pseudomonadati</taxon>
        <taxon>Pseudomonadota</taxon>
        <taxon>Betaproteobacteria</taxon>
        <taxon>Burkholderiales</taxon>
        <taxon>Oxalobacteraceae</taxon>
        <taxon>Herbaspirillum</taxon>
    </lineage>
</organism>
<dbReference type="EMBL" id="AEEC02000005">
    <property type="protein sequence ID" value="EOA05771.1"/>
    <property type="molecule type" value="Genomic_DNA"/>
</dbReference>
<dbReference type="RefSeq" id="WP_006462137.1">
    <property type="nucleotide sequence ID" value="NZ_AEEC02000005.1"/>
</dbReference>
<comment type="caution">
    <text evidence="1">The sequence shown here is derived from an EMBL/GenBank/DDBJ whole genome shotgun (WGS) entry which is preliminary data.</text>
</comment>
<sequence>MNLLQRLKEPSTHAGIASLIGLATLWGVPTTTVQTISQAAAALLSLAAIFTPEGKAGQGE</sequence>
<protein>
    <submittedName>
        <fullName evidence="1">Uncharacterized protein</fullName>
    </submittedName>
</protein>
<dbReference type="Proteomes" id="UP000006772">
    <property type="component" value="Unassembled WGS sequence"/>
</dbReference>
<evidence type="ECO:0000313" key="2">
    <source>
        <dbReference type="Proteomes" id="UP000006772"/>
    </source>
</evidence>
<name>A0AAI9IGE5_9BURK</name>
<accession>A0AAI9IGE5</accession>
<gene>
    <name evidence="1" type="ORF">HFRIS_004913</name>
</gene>
<reference evidence="1 2" key="1">
    <citation type="journal article" date="2013" name="Front. Microbiol.">
        <title>The genome of the endophytic bacterium H. frisingense GSF30(T) identifies diverse strategies in the Herbaspirillum genus to interact with plants.</title>
        <authorList>
            <person name="Straub D."/>
            <person name="Rothballer M."/>
            <person name="Hartmann A."/>
            <person name="Ludewig U."/>
        </authorList>
    </citation>
    <scope>NUCLEOTIDE SEQUENCE [LARGE SCALE GENOMIC DNA]</scope>
    <source>
        <strain evidence="1 2">GSF30</strain>
    </source>
</reference>